<evidence type="ECO:0000313" key="1">
    <source>
        <dbReference type="EMBL" id="KAK6773722.1"/>
    </source>
</evidence>
<evidence type="ECO:0000313" key="2">
    <source>
        <dbReference type="Proteomes" id="UP001371456"/>
    </source>
</evidence>
<reference evidence="1 2" key="1">
    <citation type="submission" date="2024-02" db="EMBL/GenBank/DDBJ databases">
        <title>de novo genome assembly of Solanum bulbocastanum strain 11H21.</title>
        <authorList>
            <person name="Hosaka A.J."/>
        </authorList>
    </citation>
    <scope>NUCLEOTIDE SEQUENCE [LARGE SCALE GENOMIC DNA]</scope>
    <source>
        <tissue evidence="1">Young leaves</tissue>
    </source>
</reference>
<dbReference type="Proteomes" id="UP001371456">
    <property type="component" value="Unassembled WGS sequence"/>
</dbReference>
<dbReference type="InterPro" id="IPR036955">
    <property type="entry name" value="AP2/ERF_dom_sf"/>
</dbReference>
<organism evidence="1 2">
    <name type="scientific">Solanum bulbocastanum</name>
    <name type="common">Wild potato</name>
    <dbReference type="NCBI Taxonomy" id="147425"/>
    <lineage>
        <taxon>Eukaryota</taxon>
        <taxon>Viridiplantae</taxon>
        <taxon>Streptophyta</taxon>
        <taxon>Embryophyta</taxon>
        <taxon>Tracheophyta</taxon>
        <taxon>Spermatophyta</taxon>
        <taxon>Magnoliopsida</taxon>
        <taxon>eudicotyledons</taxon>
        <taxon>Gunneridae</taxon>
        <taxon>Pentapetalae</taxon>
        <taxon>asterids</taxon>
        <taxon>lamiids</taxon>
        <taxon>Solanales</taxon>
        <taxon>Solanaceae</taxon>
        <taxon>Solanoideae</taxon>
        <taxon>Solaneae</taxon>
        <taxon>Solanum</taxon>
    </lineage>
</organism>
<proteinExistence type="predicted"/>
<dbReference type="Gene3D" id="3.30.730.10">
    <property type="entry name" value="AP2/ERF domain"/>
    <property type="match status" value="1"/>
</dbReference>
<dbReference type="GO" id="GO:0003700">
    <property type="term" value="F:DNA-binding transcription factor activity"/>
    <property type="evidence" value="ECO:0007669"/>
    <property type="project" value="InterPro"/>
</dbReference>
<dbReference type="EMBL" id="JBANQN010000012">
    <property type="protein sequence ID" value="KAK6773722.1"/>
    <property type="molecule type" value="Genomic_DNA"/>
</dbReference>
<protein>
    <recommendedName>
        <fullName evidence="3">AP2/ERF domain-containing protein</fullName>
    </recommendedName>
</protein>
<sequence length="115" mass="12721">MFDTAVEAAKTYDAVAIMFHGMKVKMNFPFPTRPVNLSPRQNSFVESVNGMLAVELPLPLDLSFGKSYSSSSIGISTNGIGNFMFENSKFHLSPTASSFLPPNQWCCKEKAMFIQ</sequence>
<keyword evidence="2" id="KW-1185">Reference proteome</keyword>
<gene>
    <name evidence="1" type="ORF">RDI58_028960</name>
</gene>
<name>A0AAN8STJ7_SOLBU</name>
<accession>A0AAN8STJ7</accession>
<comment type="caution">
    <text evidence="1">The sequence shown here is derived from an EMBL/GenBank/DDBJ whole genome shotgun (WGS) entry which is preliminary data.</text>
</comment>
<dbReference type="AlphaFoldDB" id="A0AAN8STJ7"/>
<evidence type="ECO:0008006" key="3">
    <source>
        <dbReference type="Google" id="ProtNLM"/>
    </source>
</evidence>